<keyword evidence="7" id="KW-0804">Transcription</keyword>
<sequence length="309" mass="34551">MSFPGTFSSQLTAVMEALLQAVVAQVTALVEDGALELRLELRDRDREILERQRDLELRDREILQLRAAVEELRARGEEAVMPAEETAEEGQSCGQVWTKEDPEPVVKCEPIEETTDQSVWPPSPLPSSTTAHTTATAHANANANANATATATTEYNDESSSDSTHRSHLSEHLEPADLTLDSLLNINHQFYYQHHAGFSLLPNLSHVQDGAYNFSAARRSLSASYGGFRCDQCGKTFTVKWRLISHQSVHTGAKPFSCSKCGTRFSRRDSCVRHEKKACCKDSLLRSLQNQNQNQNQHQNQRLIRQCSE</sequence>
<comment type="subcellular location">
    <subcellularLocation>
        <location evidence="1">Nucleus</location>
    </subcellularLocation>
</comment>
<dbReference type="PANTHER" id="PTHR47772:SF1">
    <property type="entry name" value="ZINC FINGER PROTEIN 200"/>
    <property type="match status" value="1"/>
</dbReference>
<feature type="chain" id="PRO_5043853167" description="C2H2-type domain-containing protein" evidence="11">
    <location>
        <begin position="25"/>
        <end position="309"/>
    </location>
</feature>
<feature type="compositionally biased region" description="Basic and acidic residues" evidence="10">
    <location>
        <begin position="98"/>
        <end position="110"/>
    </location>
</feature>
<feature type="region of interest" description="Disordered" evidence="10">
    <location>
        <begin position="81"/>
        <end position="134"/>
    </location>
</feature>
<keyword evidence="5" id="KW-0862">Zinc</keyword>
<evidence type="ECO:0000256" key="1">
    <source>
        <dbReference type="ARBA" id="ARBA00004123"/>
    </source>
</evidence>
<keyword evidence="2" id="KW-0479">Metal-binding</keyword>
<dbReference type="Gene3D" id="3.30.160.60">
    <property type="entry name" value="Classic Zinc Finger"/>
    <property type="match status" value="2"/>
</dbReference>
<dbReference type="PANTHER" id="PTHR47772">
    <property type="entry name" value="ZINC FINGER PROTEIN 200"/>
    <property type="match status" value="1"/>
</dbReference>
<keyword evidence="4 9" id="KW-0863">Zinc-finger</keyword>
<evidence type="ECO:0000256" key="3">
    <source>
        <dbReference type="ARBA" id="ARBA00022737"/>
    </source>
</evidence>
<keyword evidence="11" id="KW-0732">Signal</keyword>
<dbReference type="EMBL" id="OZ035836">
    <property type="protein sequence ID" value="CAL1579097.1"/>
    <property type="molecule type" value="Genomic_DNA"/>
</dbReference>
<evidence type="ECO:0000259" key="12">
    <source>
        <dbReference type="PROSITE" id="PS50157"/>
    </source>
</evidence>
<evidence type="ECO:0000256" key="9">
    <source>
        <dbReference type="PROSITE-ProRule" id="PRU00042"/>
    </source>
</evidence>
<dbReference type="FunFam" id="3.30.160.60:FF:000100">
    <property type="entry name" value="Zinc finger 45-like"/>
    <property type="match status" value="1"/>
</dbReference>
<feature type="signal peptide" evidence="11">
    <location>
        <begin position="1"/>
        <end position="24"/>
    </location>
</feature>
<dbReference type="GO" id="GO:0008270">
    <property type="term" value="F:zinc ion binding"/>
    <property type="evidence" value="ECO:0007669"/>
    <property type="project" value="UniProtKB-KW"/>
</dbReference>
<dbReference type="InterPro" id="IPR036236">
    <property type="entry name" value="Znf_C2H2_sf"/>
</dbReference>
<feature type="domain" description="C2H2-type" evidence="12">
    <location>
        <begin position="228"/>
        <end position="255"/>
    </location>
</feature>
<reference evidence="13 14" key="1">
    <citation type="submission" date="2024-04" db="EMBL/GenBank/DDBJ databases">
        <authorList>
            <person name="Waldvogel A.-M."/>
            <person name="Schoenle A."/>
        </authorList>
    </citation>
    <scope>NUCLEOTIDE SEQUENCE [LARGE SCALE GENOMIC DNA]</scope>
</reference>
<evidence type="ECO:0000313" key="14">
    <source>
        <dbReference type="Proteomes" id="UP001497482"/>
    </source>
</evidence>
<evidence type="ECO:0000256" key="5">
    <source>
        <dbReference type="ARBA" id="ARBA00022833"/>
    </source>
</evidence>
<organism evidence="13 14">
    <name type="scientific">Knipowitschia caucasica</name>
    <name type="common">Caucasian dwarf goby</name>
    <name type="synonym">Pomatoschistus caucasicus</name>
    <dbReference type="NCBI Taxonomy" id="637954"/>
    <lineage>
        <taxon>Eukaryota</taxon>
        <taxon>Metazoa</taxon>
        <taxon>Chordata</taxon>
        <taxon>Craniata</taxon>
        <taxon>Vertebrata</taxon>
        <taxon>Euteleostomi</taxon>
        <taxon>Actinopterygii</taxon>
        <taxon>Neopterygii</taxon>
        <taxon>Teleostei</taxon>
        <taxon>Neoteleostei</taxon>
        <taxon>Acanthomorphata</taxon>
        <taxon>Gobiaria</taxon>
        <taxon>Gobiiformes</taxon>
        <taxon>Gobioidei</taxon>
        <taxon>Gobiidae</taxon>
        <taxon>Gobiinae</taxon>
        <taxon>Knipowitschia</taxon>
    </lineage>
</organism>
<dbReference type="AlphaFoldDB" id="A0AAV2JST2"/>
<evidence type="ECO:0000256" key="11">
    <source>
        <dbReference type="SAM" id="SignalP"/>
    </source>
</evidence>
<evidence type="ECO:0000256" key="7">
    <source>
        <dbReference type="ARBA" id="ARBA00023163"/>
    </source>
</evidence>
<dbReference type="InterPro" id="IPR013087">
    <property type="entry name" value="Znf_C2H2_type"/>
</dbReference>
<dbReference type="Proteomes" id="UP001497482">
    <property type="component" value="Chromosome 14"/>
</dbReference>
<dbReference type="SUPFAM" id="SSF57667">
    <property type="entry name" value="beta-beta-alpha zinc fingers"/>
    <property type="match status" value="1"/>
</dbReference>
<dbReference type="GO" id="GO:0005634">
    <property type="term" value="C:nucleus"/>
    <property type="evidence" value="ECO:0007669"/>
    <property type="project" value="UniProtKB-SubCell"/>
</dbReference>
<feature type="domain" description="C2H2-type" evidence="12">
    <location>
        <begin position="256"/>
        <end position="276"/>
    </location>
</feature>
<keyword evidence="14" id="KW-1185">Reference proteome</keyword>
<evidence type="ECO:0000256" key="2">
    <source>
        <dbReference type="ARBA" id="ARBA00022723"/>
    </source>
</evidence>
<evidence type="ECO:0000256" key="4">
    <source>
        <dbReference type="ARBA" id="ARBA00022771"/>
    </source>
</evidence>
<evidence type="ECO:0000256" key="10">
    <source>
        <dbReference type="SAM" id="MobiDB-lite"/>
    </source>
</evidence>
<dbReference type="PROSITE" id="PS00028">
    <property type="entry name" value="ZINC_FINGER_C2H2_1"/>
    <property type="match status" value="1"/>
</dbReference>
<gene>
    <name evidence="13" type="ORF">KC01_LOCUS10191</name>
</gene>
<dbReference type="PROSITE" id="PS50157">
    <property type="entry name" value="ZINC_FINGER_C2H2_2"/>
    <property type="match status" value="2"/>
</dbReference>
<protein>
    <recommendedName>
        <fullName evidence="12">C2H2-type domain-containing protein</fullName>
    </recommendedName>
</protein>
<proteinExistence type="predicted"/>
<evidence type="ECO:0000256" key="8">
    <source>
        <dbReference type="ARBA" id="ARBA00023242"/>
    </source>
</evidence>
<dbReference type="SMART" id="SM00355">
    <property type="entry name" value="ZnF_C2H2"/>
    <property type="match status" value="2"/>
</dbReference>
<keyword evidence="8" id="KW-0539">Nucleus</keyword>
<feature type="region of interest" description="Disordered" evidence="10">
    <location>
        <begin position="149"/>
        <end position="170"/>
    </location>
</feature>
<dbReference type="InterPro" id="IPR050636">
    <property type="entry name" value="C2H2-ZF_domain-containing"/>
</dbReference>
<name>A0AAV2JST2_KNICA</name>
<evidence type="ECO:0000313" key="13">
    <source>
        <dbReference type="EMBL" id="CAL1579097.1"/>
    </source>
</evidence>
<keyword evidence="3" id="KW-0677">Repeat</keyword>
<keyword evidence="6" id="KW-0805">Transcription regulation</keyword>
<dbReference type="FunFam" id="3.30.160.60:FF:000062">
    <property type="entry name" value="RB-associated KRAB zinc finger protein-like"/>
    <property type="match status" value="1"/>
</dbReference>
<evidence type="ECO:0000256" key="6">
    <source>
        <dbReference type="ARBA" id="ARBA00023015"/>
    </source>
</evidence>
<accession>A0AAV2JST2</accession>